<dbReference type="Proteomes" id="UP001432039">
    <property type="component" value="Chromosome"/>
</dbReference>
<reference evidence="2" key="1">
    <citation type="submission" date="2022-10" db="EMBL/GenBank/DDBJ databases">
        <title>The complete genomes of actinobacterial strains from the NBC collection.</title>
        <authorList>
            <person name="Joergensen T.S."/>
            <person name="Alvarez Arevalo M."/>
            <person name="Sterndorff E.B."/>
            <person name="Faurdal D."/>
            <person name="Vuksanovic O."/>
            <person name="Mourched A.-S."/>
            <person name="Charusanti P."/>
            <person name="Shaw S."/>
            <person name="Blin K."/>
            <person name="Weber T."/>
        </authorList>
    </citation>
    <scope>NUCLEOTIDE SEQUENCE</scope>
    <source>
        <strain evidence="2">NBC_00248</strain>
    </source>
</reference>
<organism evidence="2 3">
    <name type="scientific">Streptomyces virginiae</name>
    <name type="common">Streptomyces cinnamonensis</name>
    <dbReference type="NCBI Taxonomy" id="1961"/>
    <lineage>
        <taxon>Bacteria</taxon>
        <taxon>Bacillati</taxon>
        <taxon>Actinomycetota</taxon>
        <taxon>Actinomycetes</taxon>
        <taxon>Kitasatosporales</taxon>
        <taxon>Streptomycetaceae</taxon>
        <taxon>Streptomyces</taxon>
    </lineage>
</organism>
<sequence>MTTADPEGAAREALARYLPIIDETAVRPFPPVDLDDGAGHGGPDHLVRVLRRSQDFWDDEYHAALHRAEEEMGAELDALAAALTVRWGDPLVVDLWSYLIADDDGKGTPEPIGYLCQNATEMRVWPLPGGGRWIGLTVGQHDTELPLELLAAVGRTPLPAPGAEGPGVPTVR</sequence>
<evidence type="ECO:0000313" key="3">
    <source>
        <dbReference type="Proteomes" id="UP001432039"/>
    </source>
</evidence>
<keyword evidence="3" id="KW-1185">Reference proteome</keyword>
<protein>
    <submittedName>
        <fullName evidence="2">Uncharacterized protein</fullName>
    </submittedName>
</protein>
<dbReference type="RefSeq" id="WP_328959605.1">
    <property type="nucleotide sequence ID" value="NZ_CP108090.1"/>
</dbReference>
<proteinExistence type="predicted"/>
<dbReference type="EMBL" id="CP108090">
    <property type="protein sequence ID" value="WUQ17570.1"/>
    <property type="molecule type" value="Genomic_DNA"/>
</dbReference>
<name>A0ABZ1TP10_STRVG</name>
<accession>A0ABZ1TP10</accession>
<dbReference type="EMBL" id="CP108090">
    <property type="protein sequence ID" value="WUQ10037.1"/>
    <property type="molecule type" value="Genomic_DNA"/>
</dbReference>
<evidence type="ECO:0000313" key="1">
    <source>
        <dbReference type="EMBL" id="WUQ10037.1"/>
    </source>
</evidence>
<evidence type="ECO:0000313" key="2">
    <source>
        <dbReference type="EMBL" id="WUQ17570.1"/>
    </source>
</evidence>
<gene>
    <name evidence="1" type="ORF">OG517_00380</name>
    <name evidence="2" type="ORF">OG517_42790</name>
</gene>